<feature type="compositionally biased region" description="Polar residues" evidence="1">
    <location>
        <begin position="83"/>
        <end position="100"/>
    </location>
</feature>
<dbReference type="Proteomes" id="UP000014500">
    <property type="component" value="Unassembled WGS sequence"/>
</dbReference>
<feature type="region of interest" description="Disordered" evidence="1">
    <location>
        <begin position="222"/>
        <end position="243"/>
    </location>
</feature>
<evidence type="ECO:0000313" key="4">
    <source>
        <dbReference type="Proteomes" id="UP000014500"/>
    </source>
</evidence>
<dbReference type="STRING" id="126957.T1J0R7"/>
<evidence type="ECO:0000256" key="1">
    <source>
        <dbReference type="SAM" id="MobiDB-lite"/>
    </source>
</evidence>
<reference evidence="3" key="2">
    <citation type="submission" date="2015-02" db="UniProtKB">
        <authorList>
            <consortium name="EnsemblMetazoa"/>
        </authorList>
    </citation>
    <scope>IDENTIFICATION</scope>
</reference>
<feature type="domain" description="Chitin-binding type-2" evidence="2">
    <location>
        <begin position="140"/>
        <end position="206"/>
    </location>
</feature>
<dbReference type="GO" id="GO:0005576">
    <property type="term" value="C:extracellular region"/>
    <property type="evidence" value="ECO:0007669"/>
    <property type="project" value="InterPro"/>
</dbReference>
<dbReference type="HOGENOM" id="CLU_1054945_0_0_1"/>
<reference evidence="4" key="1">
    <citation type="submission" date="2011-05" db="EMBL/GenBank/DDBJ databases">
        <authorList>
            <person name="Richards S.R."/>
            <person name="Qu J."/>
            <person name="Jiang H."/>
            <person name="Jhangiani S.N."/>
            <person name="Agravi P."/>
            <person name="Goodspeed R."/>
            <person name="Gross S."/>
            <person name="Mandapat C."/>
            <person name="Jackson L."/>
            <person name="Mathew T."/>
            <person name="Pu L."/>
            <person name="Thornton R."/>
            <person name="Saada N."/>
            <person name="Wilczek-Boney K.B."/>
            <person name="Lee S."/>
            <person name="Kovar C."/>
            <person name="Wu Y."/>
            <person name="Scherer S.E."/>
            <person name="Worley K.C."/>
            <person name="Muzny D.M."/>
            <person name="Gibbs R."/>
        </authorList>
    </citation>
    <scope>NUCLEOTIDE SEQUENCE</scope>
    <source>
        <strain evidence="4">Brora</strain>
    </source>
</reference>
<feature type="compositionally biased region" description="Low complexity" evidence="1">
    <location>
        <begin position="101"/>
        <end position="110"/>
    </location>
</feature>
<dbReference type="InterPro" id="IPR052976">
    <property type="entry name" value="Scoloptoxin-like"/>
</dbReference>
<organism evidence="3 4">
    <name type="scientific">Strigamia maritima</name>
    <name type="common">European centipede</name>
    <name type="synonym">Geophilus maritimus</name>
    <dbReference type="NCBI Taxonomy" id="126957"/>
    <lineage>
        <taxon>Eukaryota</taxon>
        <taxon>Metazoa</taxon>
        <taxon>Ecdysozoa</taxon>
        <taxon>Arthropoda</taxon>
        <taxon>Myriapoda</taxon>
        <taxon>Chilopoda</taxon>
        <taxon>Pleurostigmophora</taxon>
        <taxon>Geophilomorpha</taxon>
        <taxon>Linotaeniidae</taxon>
        <taxon>Strigamia</taxon>
    </lineage>
</organism>
<dbReference type="InterPro" id="IPR036508">
    <property type="entry name" value="Chitin-bd_dom_sf"/>
</dbReference>
<dbReference type="AlphaFoldDB" id="T1J0R7"/>
<dbReference type="PANTHER" id="PTHR22933:SF43">
    <property type="entry name" value="LP10131P"/>
    <property type="match status" value="1"/>
</dbReference>
<dbReference type="EMBL" id="JH431739">
    <property type="status" value="NOT_ANNOTATED_CDS"/>
    <property type="molecule type" value="Genomic_DNA"/>
</dbReference>
<dbReference type="EnsemblMetazoa" id="SMAR007124-RA">
    <property type="protein sequence ID" value="SMAR007124-PA"/>
    <property type="gene ID" value="SMAR007124"/>
</dbReference>
<name>T1J0R7_STRMM</name>
<evidence type="ECO:0000313" key="3">
    <source>
        <dbReference type="EnsemblMetazoa" id="SMAR007124-PA"/>
    </source>
</evidence>
<dbReference type="PANTHER" id="PTHR22933">
    <property type="entry name" value="FI18007P1-RELATED"/>
    <property type="match status" value="1"/>
</dbReference>
<dbReference type="SMART" id="SM00494">
    <property type="entry name" value="ChtBD2"/>
    <property type="match status" value="1"/>
</dbReference>
<protein>
    <recommendedName>
        <fullName evidence="2">Chitin-binding type-2 domain-containing protein</fullName>
    </recommendedName>
</protein>
<dbReference type="eggNOG" id="ENOG502S5QE">
    <property type="taxonomic scope" value="Eukaryota"/>
</dbReference>
<keyword evidence="4" id="KW-1185">Reference proteome</keyword>
<proteinExistence type="predicted"/>
<dbReference type="InterPro" id="IPR002557">
    <property type="entry name" value="Chitin-bd_dom"/>
</dbReference>
<feature type="region of interest" description="Disordered" evidence="1">
    <location>
        <begin position="30"/>
        <end position="124"/>
    </location>
</feature>
<sequence length="264" mass="28068">MSIKRSCQPTLSISQKVANPFFFFGYVAVNDSNDEPTTTTRRSRHARAAAARVKNVHVTRQAQTFEPDSGAPGAPGVSDAPEDSQSTDTFAQPSGVQHSTGRQAPLAAPRPQAPPPAAAGPASLTLPDGADVILGDIKPGFTCESKIYGYYADIFNDCKLFHVCVPVGDENGVTNPIQWSFVCGNQTLFNQEKLTCDYQENVDCSKSENFYSINENFGRPEDKAAVAPGGPAPVPAPTRDGSEVQVKSASVNSLYGSVNPTLLS</sequence>
<evidence type="ECO:0000259" key="2">
    <source>
        <dbReference type="PROSITE" id="PS50940"/>
    </source>
</evidence>
<accession>T1J0R7</accession>
<dbReference type="GO" id="GO:0008061">
    <property type="term" value="F:chitin binding"/>
    <property type="evidence" value="ECO:0007669"/>
    <property type="project" value="InterPro"/>
</dbReference>
<dbReference type="SUPFAM" id="SSF57625">
    <property type="entry name" value="Invertebrate chitin-binding proteins"/>
    <property type="match status" value="1"/>
</dbReference>
<dbReference type="Pfam" id="PF01607">
    <property type="entry name" value="CBM_14"/>
    <property type="match status" value="1"/>
</dbReference>
<dbReference type="PROSITE" id="PS50940">
    <property type="entry name" value="CHIT_BIND_II"/>
    <property type="match status" value="1"/>
</dbReference>
<dbReference type="Gene3D" id="2.170.140.10">
    <property type="entry name" value="Chitin binding domain"/>
    <property type="match status" value="1"/>
</dbReference>